<accession>A0A0F9ELS9</accession>
<protein>
    <recommendedName>
        <fullName evidence="2">CN hydrolase domain-containing protein</fullName>
    </recommendedName>
</protein>
<gene>
    <name evidence="3" type="ORF">LCGC14_2351560</name>
</gene>
<feature type="region of interest" description="Disordered" evidence="1">
    <location>
        <begin position="69"/>
        <end position="103"/>
    </location>
</feature>
<dbReference type="InterPro" id="IPR036526">
    <property type="entry name" value="C-N_Hydrolase_sf"/>
</dbReference>
<dbReference type="InterPro" id="IPR003010">
    <property type="entry name" value="C-N_Hydrolase"/>
</dbReference>
<dbReference type="Pfam" id="PF00795">
    <property type="entry name" value="CN_hydrolase"/>
    <property type="match status" value="1"/>
</dbReference>
<organism evidence="3">
    <name type="scientific">marine sediment metagenome</name>
    <dbReference type="NCBI Taxonomy" id="412755"/>
    <lineage>
        <taxon>unclassified sequences</taxon>
        <taxon>metagenomes</taxon>
        <taxon>ecological metagenomes</taxon>
    </lineage>
</organism>
<reference evidence="3" key="1">
    <citation type="journal article" date="2015" name="Nature">
        <title>Complex archaea that bridge the gap between prokaryotes and eukaryotes.</title>
        <authorList>
            <person name="Spang A."/>
            <person name="Saw J.H."/>
            <person name="Jorgensen S.L."/>
            <person name="Zaremba-Niedzwiedzka K."/>
            <person name="Martijn J."/>
            <person name="Lind A.E."/>
            <person name="van Eijk R."/>
            <person name="Schleper C."/>
            <person name="Guy L."/>
            <person name="Ettema T.J."/>
        </authorList>
    </citation>
    <scope>NUCLEOTIDE SEQUENCE</scope>
</reference>
<dbReference type="AlphaFoldDB" id="A0A0F9ELS9"/>
<dbReference type="PANTHER" id="PTHR23088:SF27">
    <property type="entry name" value="DEAMINATED GLUTATHIONE AMIDASE"/>
    <property type="match status" value="1"/>
</dbReference>
<proteinExistence type="predicted"/>
<comment type="caution">
    <text evidence="3">The sequence shown here is derived from an EMBL/GenBank/DDBJ whole genome shotgun (WGS) entry which is preliminary data.</text>
</comment>
<dbReference type="Gene3D" id="3.60.110.10">
    <property type="entry name" value="Carbon-nitrogen hydrolase"/>
    <property type="match status" value="1"/>
</dbReference>
<sequence>TVDIHRCLLRTRAFENECYVFVVNHAKPRQNGHSMLIDYNGDIVAEAGEDEELLRGEVDLDALAEHRKTGIYGPHHRRPELYGPLCDPTGQLHPDNANLPPKN</sequence>
<evidence type="ECO:0000259" key="2">
    <source>
        <dbReference type="PROSITE" id="PS50263"/>
    </source>
</evidence>
<evidence type="ECO:0000313" key="3">
    <source>
        <dbReference type="EMBL" id="KKL45845.1"/>
    </source>
</evidence>
<dbReference type="EMBL" id="LAZR01034243">
    <property type="protein sequence ID" value="KKL45845.1"/>
    <property type="molecule type" value="Genomic_DNA"/>
</dbReference>
<feature type="non-terminal residue" evidence="3">
    <location>
        <position position="1"/>
    </location>
</feature>
<name>A0A0F9ELS9_9ZZZZ</name>
<evidence type="ECO:0000256" key="1">
    <source>
        <dbReference type="SAM" id="MobiDB-lite"/>
    </source>
</evidence>
<dbReference type="PROSITE" id="PS50263">
    <property type="entry name" value="CN_HYDROLASE"/>
    <property type="match status" value="1"/>
</dbReference>
<dbReference type="PANTHER" id="PTHR23088">
    <property type="entry name" value="NITRILASE-RELATED"/>
    <property type="match status" value="1"/>
</dbReference>
<dbReference type="SUPFAM" id="SSF56317">
    <property type="entry name" value="Carbon-nitrogen hydrolase"/>
    <property type="match status" value="1"/>
</dbReference>
<feature type="domain" description="CN hydrolase" evidence="2">
    <location>
        <begin position="1"/>
        <end position="60"/>
    </location>
</feature>